<gene>
    <name evidence="3" type="ORF">MUY34_15650</name>
</gene>
<evidence type="ECO:0000313" key="4">
    <source>
        <dbReference type="Proteomes" id="UP001203687"/>
    </source>
</evidence>
<dbReference type="Pfam" id="PF18962">
    <property type="entry name" value="Por_Secre_tail"/>
    <property type="match status" value="1"/>
</dbReference>
<keyword evidence="4" id="KW-1185">Reference proteome</keyword>
<evidence type="ECO:0000256" key="1">
    <source>
        <dbReference type="ARBA" id="ARBA00022729"/>
    </source>
</evidence>
<evidence type="ECO:0000259" key="2">
    <source>
        <dbReference type="Pfam" id="PF18962"/>
    </source>
</evidence>
<dbReference type="EMBL" id="JALPQF010000019">
    <property type="protein sequence ID" value="MCK8482068.1"/>
    <property type="molecule type" value="Genomic_DNA"/>
</dbReference>
<dbReference type="InterPro" id="IPR026444">
    <property type="entry name" value="Secre_tail"/>
</dbReference>
<keyword evidence="1" id="KW-0732">Signal</keyword>
<dbReference type="NCBIfam" id="TIGR04183">
    <property type="entry name" value="Por_Secre_tail"/>
    <property type="match status" value="1"/>
</dbReference>
<dbReference type="Proteomes" id="UP001203687">
    <property type="component" value="Unassembled WGS sequence"/>
</dbReference>
<protein>
    <submittedName>
        <fullName evidence="3">T9SS type A sorting domain-containing protein</fullName>
    </submittedName>
</protein>
<sequence>TNGGTGVCEISGSVPGELSGSYDECGGTLEVNWTYTDDCQRTITASKTITVLPAPAAEFDEVENMEITCQEANSFEPGSLSYTNGGTGACEISGSVQGELSGTFNECGGTLEVDWTYTDDCQRTITAKRTITVLPAAAAEFETAFEVNISCEELDSFEPAPLSYTNGETGACEISGSVPGHAQDFEGSCGTFLVDYTFTDECGRTINAKRTVNVTDNEAPTSTGVCDNEEMTLEGCPATAEISLQVGDEISIADRDWTVGGISIEEMNGTLAPCFTDNCADTSDLTFRVISKNAIRKDCDAILTVTFEVEDTCENVSEPFTCTFIVVDTTEPTFNEELPGDLTLECGDEIPEAPVLTASDDCSDVTVDYDPGMSKRVCKADDAGNHTLWISNKGGLGATSVNWTAISATSFEQYSNGTAKLEGTVANVNNANQIFEFIAWFKEGSTYEEWTSTPNAASSTGFRQPKLDAGTTNGATLADAQTWTYYLMDESKDNKLVGQGAYAGVELELTHNPANLVFGLQYGEKASLQSNGLGVSTWIRINGEVNGNDYYSNGDFNVALSDCIDDPNFEPQGCDETIVRTWTATDACGNVATHTQTITISDDTAPVVDCPEDVDFGFVDEAPTQFADKAPYTDNCSASGQTQVFTDTITNVTPGEEVQVGSEFRFIFEEGYILTFGDSPAGTVNDAPYYQGYVTDYAGNYLPQYGNFELIYYFNGAFADYSVVQNGDEVGFGPIIDGLPSCNSEDWYIESTNGHNKAMVVECGQFETTAEYEFTRTFYATDDCGNVGECSVTYTWSTEYQAIARANNATDENFAFYPTNRDPEAAQARTEGVTIDFTAYPVPFDKEVNIAYSFEFETNVTIELFDTKGLLILTETNDRYVTGSNGKSTFDLSRISNQMFYVKLTTSQGSVTKKIVSSGKK</sequence>
<feature type="non-terminal residue" evidence="3">
    <location>
        <position position="1"/>
    </location>
</feature>
<accession>A0ABT0HCH8</accession>
<name>A0ABT0HCH8_9FLAO</name>
<organism evidence="3 4">
    <name type="scientific">Psychroserpens algicola</name>
    <dbReference type="NCBI Taxonomy" id="1719034"/>
    <lineage>
        <taxon>Bacteria</taxon>
        <taxon>Pseudomonadati</taxon>
        <taxon>Bacteroidota</taxon>
        <taxon>Flavobacteriia</taxon>
        <taxon>Flavobacteriales</taxon>
        <taxon>Flavobacteriaceae</taxon>
        <taxon>Psychroserpens</taxon>
    </lineage>
</organism>
<reference evidence="3" key="1">
    <citation type="submission" date="2022-04" db="EMBL/GenBank/DDBJ databases">
        <authorList>
            <person name="Ren T."/>
        </authorList>
    </citation>
    <scope>NUCLEOTIDE SEQUENCE</scope>
    <source>
        <strain evidence="3">F63249</strain>
    </source>
</reference>
<comment type="caution">
    <text evidence="3">The sequence shown here is derived from an EMBL/GenBank/DDBJ whole genome shotgun (WGS) entry which is preliminary data.</text>
</comment>
<dbReference type="RefSeq" id="WP_248413800.1">
    <property type="nucleotide sequence ID" value="NZ_JALPQF010000019.1"/>
</dbReference>
<proteinExistence type="predicted"/>
<feature type="domain" description="Secretion system C-terminal sorting" evidence="2">
    <location>
        <begin position="840"/>
        <end position="916"/>
    </location>
</feature>
<evidence type="ECO:0000313" key="3">
    <source>
        <dbReference type="EMBL" id="MCK8482068.1"/>
    </source>
</evidence>